<keyword evidence="1" id="KW-0233">DNA recombination</keyword>
<gene>
    <name evidence="2" type="ORF">DMB84_004785</name>
</gene>
<dbReference type="GO" id="GO:0003677">
    <property type="term" value="F:DNA binding"/>
    <property type="evidence" value="ECO:0007669"/>
    <property type="project" value="InterPro"/>
</dbReference>
<comment type="caution">
    <text evidence="2">The sequence shown here is derived from an EMBL/GenBank/DDBJ whole genome shotgun (WGS) entry which is preliminary data.</text>
</comment>
<protein>
    <submittedName>
        <fullName evidence="2">Site-specific integrase</fullName>
    </submittedName>
</protein>
<proteinExistence type="predicted"/>
<dbReference type="EMBL" id="QHJS02000012">
    <property type="protein sequence ID" value="RRO22893.1"/>
    <property type="molecule type" value="Genomic_DNA"/>
</dbReference>
<name>A0AA93AQR3_9GAMM</name>
<dbReference type="InterPro" id="IPR013762">
    <property type="entry name" value="Integrase-like_cat_sf"/>
</dbReference>
<dbReference type="InterPro" id="IPR048120">
    <property type="entry name" value="Integrase-like"/>
</dbReference>
<evidence type="ECO:0000313" key="2">
    <source>
        <dbReference type="EMBL" id="RRO22893.1"/>
    </source>
</evidence>
<dbReference type="GO" id="GO:0006310">
    <property type="term" value="P:DNA recombination"/>
    <property type="evidence" value="ECO:0007669"/>
    <property type="project" value="UniProtKB-KW"/>
</dbReference>
<accession>A0AA93AQR3</accession>
<dbReference type="InterPro" id="IPR011010">
    <property type="entry name" value="DNA_brk_join_enz"/>
</dbReference>
<dbReference type="Proteomes" id="UP000256540">
    <property type="component" value="Unassembled WGS sequence"/>
</dbReference>
<evidence type="ECO:0000313" key="3">
    <source>
        <dbReference type="Proteomes" id="UP000256540"/>
    </source>
</evidence>
<organism evidence="2 3">
    <name type="scientific">Pectobacterium aquaticum</name>
    <dbReference type="NCBI Taxonomy" id="2204145"/>
    <lineage>
        <taxon>Bacteria</taxon>
        <taxon>Pseudomonadati</taxon>
        <taxon>Pseudomonadota</taxon>
        <taxon>Gammaproteobacteria</taxon>
        <taxon>Enterobacterales</taxon>
        <taxon>Pectobacteriaceae</taxon>
        <taxon>Pectobacterium</taxon>
    </lineage>
</organism>
<dbReference type="GO" id="GO:0015074">
    <property type="term" value="P:DNA integration"/>
    <property type="evidence" value="ECO:0007669"/>
    <property type="project" value="InterPro"/>
</dbReference>
<reference evidence="2 3" key="1">
    <citation type="submission" date="2018-11" db="EMBL/GenBank/DDBJ databases">
        <title>Draft genome sequences of proposed Pectobacterium aquaticum sp. nov. isolated in France from fresh water.</title>
        <authorList>
            <person name="Pedron J."/>
            <person name="Barny M.A."/>
        </authorList>
    </citation>
    <scope>NUCLEOTIDE SEQUENCE [LARGE SCALE GENOMIC DNA]</scope>
    <source>
        <strain evidence="2 3">A127-S21-F16</strain>
    </source>
</reference>
<dbReference type="Gene3D" id="1.10.443.10">
    <property type="entry name" value="Intergrase catalytic core"/>
    <property type="match status" value="1"/>
</dbReference>
<dbReference type="AlphaFoldDB" id="A0AA93AQR3"/>
<dbReference type="NCBIfam" id="NF041502">
    <property type="entry name" value="integrase_1"/>
    <property type="match status" value="1"/>
</dbReference>
<sequence>MNKINYRENDFELVTANSKYNFSIADCVWVLDKNIKLNTTIILDKLHISHHCYFLNTLSFFATTKSTSYTKKMFWAFNDFLKSSGDGLITDLSVENYHKQALINKADYLESIRIFFKKWLYLEYPGVTEYQIEILYKGKTKKRRIGEMVNTMDLNRGPLIENDIINFNEGSMLLYENGSITLAELVMVLITSYTGRRPIQTSHLKLKDILSLFGDTSNEVALNYPRAKHSGVFRSEFKKLKITEDLNDLIIVLSKENIDVVENELGRAITNDELPELPLFIDLNALNEIKNNEGFYKILKTDFLHVKAISILGKIKKIAHNIDSLEHAEVINARRFRYSLGTRAAQEGYGVSVIAELMDHRSTKFVACYVKNIPEHAEKIDEIMAKSILNYVKAFKGELVNADTGGIKIKNHKGKNSGNCSNCNDCNAPVPIPCYTCPYFKPWIEAPHNEVYDFLVKERKRIADITGDIKMVTALDRTMIAVSEVINKCNIIKRNDNECN</sequence>
<evidence type="ECO:0000256" key="1">
    <source>
        <dbReference type="ARBA" id="ARBA00023172"/>
    </source>
</evidence>
<dbReference type="SUPFAM" id="SSF56349">
    <property type="entry name" value="DNA breaking-rejoining enzymes"/>
    <property type="match status" value="1"/>
</dbReference>